<dbReference type="RefSeq" id="WP_104003351.1">
    <property type="nucleotide sequence ID" value="NZ_FNVQ01000002.1"/>
</dbReference>
<feature type="domain" description="CobW/HypB/UreG nucleotide-binding" evidence="2">
    <location>
        <begin position="14"/>
        <end position="183"/>
    </location>
</feature>
<dbReference type="Proteomes" id="UP000236745">
    <property type="component" value="Unassembled WGS sequence"/>
</dbReference>
<dbReference type="Pfam" id="PF02492">
    <property type="entry name" value="cobW"/>
    <property type="match status" value="1"/>
</dbReference>
<dbReference type="InterPro" id="IPR003495">
    <property type="entry name" value="CobW/HypB/UreG_nucleotide-bd"/>
</dbReference>
<name>A0A1H6AVH4_9GAMM</name>
<proteinExistence type="predicted"/>
<feature type="region of interest" description="Disordered" evidence="1">
    <location>
        <begin position="217"/>
        <end position="239"/>
    </location>
</feature>
<evidence type="ECO:0000313" key="3">
    <source>
        <dbReference type="EMBL" id="SEG52688.1"/>
    </source>
</evidence>
<dbReference type="OrthoDB" id="9808822at2"/>
<dbReference type="AlphaFoldDB" id="A0A1H6AVH4"/>
<dbReference type="SUPFAM" id="SSF52540">
    <property type="entry name" value="P-loop containing nucleoside triphosphate hydrolases"/>
    <property type="match status" value="1"/>
</dbReference>
<dbReference type="InterPro" id="IPR051316">
    <property type="entry name" value="Zinc-reg_GTPase_activator"/>
</dbReference>
<organism evidence="3 4">
    <name type="scientific">Marinobacterium lutimaris</name>
    <dbReference type="NCBI Taxonomy" id="568106"/>
    <lineage>
        <taxon>Bacteria</taxon>
        <taxon>Pseudomonadati</taxon>
        <taxon>Pseudomonadota</taxon>
        <taxon>Gammaproteobacteria</taxon>
        <taxon>Oceanospirillales</taxon>
        <taxon>Oceanospirillaceae</taxon>
        <taxon>Marinobacterium</taxon>
    </lineage>
</organism>
<feature type="compositionally biased region" description="Polar residues" evidence="1">
    <location>
        <begin position="217"/>
        <end position="226"/>
    </location>
</feature>
<dbReference type="PANTHER" id="PTHR13748">
    <property type="entry name" value="COBW-RELATED"/>
    <property type="match status" value="1"/>
</dbReference>
<dbReference type="PANTHER" id="PTHR13748:SF46">
    <property type="entry name" value="ZINC CHAPERONE YEIR"/>
    <property type="match status" value="1"/>
</dbReference>
<evidence type="ECO:0000256" key="1">
    <source>
        <dbReference type="SAM" id="MobiDB-lite"/>
    </source>
</evidence>
<dbReference type="GO" id="GO:0005737">
    <property type="term" value="C:cytoplasm"/>
    <property type="evidence" value="ECO:0007669"/>
    <property type="project" value="TreeGrafter"/>
</dbReference>
<evidence type="ECO:0000259" key="2">
    <source>
        <dbReference type="Pfam" id="PF02492"/>
    </source>
</evidence>
<evidence type="ECO:0000313" key="4">
    <source>
        <dbReference type="Proteomes" id="UP000236745"/>
    </source>
</evidence>
<dbReference type="CDD" id="cd03112">
    <property type="entry name" value="CobW-like"/>
    <property type="match status" value="1"/>
</dbReference>
<accession>A0A1H6AVH4</accession>
<sequence>MLSIVKKGIVKAVPTNILTGFLGAGKTTAINQLLANKPANERWAVLVNEFGQIGVDQSLLNSGDDIRISEIPGGCLCCTRGPQMRVALARLLREAKPDRLLIEPTGLGHPSGIVDLLQGPDFAAAIELRSMICLIDPQVLDDPRVLRHQVFNDQIELADILVLNKTDLCSSEQLEEARLLSNNMFPPKAAVLNTTRGELATEFLDLTSARKARPSISLNPGSTTNYAPGDRDTEEETQKAVPGGAAFWTSELDGSYSYSWQFDPQDCFATDAILGLLDNESEPLRIKAVLRIGHAWISYNRGFSNDREVRESSWRRDSRIEMISDSKLDAETLSLRLHACLTDKKQ</sequence>
<dbReference type="Gene3D" id="3.40.50.300">
    <property type="entry name" value="P-loop containing nucleotide triphosphate hydrolases"/>
    <property type="match status" value="1"/>
</dbReference>
<keyword evidence="4" id="KW-1185">Reference proteome</keyword>
<dbReference type="InterPro" id="IPR027417">
    <property type="entry name" value="P-loop_NTPase"/>
</dbReference>
<dbReference type="EMBL" id="FNVQ01000002">
    <property type="protein sequence ID" value="SEG52688.1"/>
    <property type="molecule type" value="Genomic_DNA"/>
</dbReference>
<reference evidence="3 4" key="1">
    <citation type="submission" date="2016-10" db="EMBL/GenBank/DDBJ databases">
        <authorList>
            <person name="de Groot N.N."/>
        </authorList>
    </citation>
    <scope>NUCLEOTIDE SEQUENCE [LARGE SCALE GENOMIC DNA]</scope>
    <source>
        <strain evidence="3 4">DSM 22012</strain>
    </source>
</reference>
<gene>
    <name evidence="3" type="ORF">SAMN05444390_102247</name>
</gene>
<protein>
    <submittedName>
        <fullName evidence="3">GTPase, G3E family</fullName>
    </submittedName>
</protein>